<keyword evidence="7" id="KW-0862">Zinc</keyword>
<dbReference type="EC" id="2.3.2.27" evidence="2"/>
<feature type="region of interest" description="Disordered" evidence="9">
    <location>
        <begin position="104"/>
        <end position="136"/>
    </location>
</feature>
<keyword evidence="4" id="KW-0479">Metal-binding</keyword>
<protein>
    <recommendedName>
        <fullName evidence="2">RING-type E3 ubiquitin transferase</fullName>
        <ecNumber evidence="2">2.3.2.27</ecNumber>
    </recommendedName>
</protein>
<proteinExistence type="predicted"/>
<dbReference type="PANTHER" id="PTHR22937:SF122">
    <property type="entry name" value="RING-TYPE E3 UBIQUITIN TRANSFERASE"/>
    <property type="match status" value="1"/>
</dbReference>
<evidence type="ECO:0000256" key="3">
    <source>
        <dbReference type="ARBA" id="ARBA00022679"/>
    </source>
</evidence>
<evidence type="ECO:0000256" key="9">
    <source>
        <dbReference type="SAM" id="MobiDB-lite"/>
    </source>
</evidence>
<feature type="compositionally biased region" description="Basic residues" evidence="9">
    <location>
        <begin position="111"/>
        <end position="121"/>
    </location>
</feature>
<dbReference type="SMART" id="SM00184">
    <property type="entry name" value="RING"/>
    <property type="match status" value="1"/>
</dbReference>
<evidence type="ECO:0000256" key="5">
    <source>
        <dbReference type="ARBA" id="ARBA00022771"/>
    </source>
</evidence>
<keyword evidence="3" id="KW-0808">Transferase</keyword>
<evidence type="ECO:0000259" key="10">
    <source>
        <dbReference type="PROSITE" id="PS50089"/>
    </source>
</evidence>
<dbReference type="Gene3D" id="3.30.40.10">
    <property type="entry name" value="Zinc/RING finger domain, C3HC4 (zinc finger)"/>
    <property type="match status" value="1"/>
</dbReference>
<keyword evidence="6" id="KW-0833">Ubl conjugation pathway</keyword>
<dbReference type="GO" id="GO:0061630">
    <property type="term" value="F:ubiquitin protein ligase activity"/>
    <property type="evidence" value="ECO:0007669"/>
    <property type="project" value="UniProtKB-EC"/>
</dbReference>
<dbReference type="EMBL" id="OIVN01004446">
    <property type="protein sequence ID" value="SPD17466.1"/>
    <property type="molecule type" value="Genomic_DNA"/>
</dbReference>
<dbReference type="Pfam" id="PF13639">
    <property type="entry name" value="zf-RING_2"/>
    <property type="match status" value="1"/>
</dbReference>
<dbReference type="FunFam" id="3.30.40.10:FF:000451">
    <property type="entry name" value="E3 ubiquitin-protein ligase rnf12-A"/>
    <property type="match status" value="1"/>
</dbReference>
<dbReference type="InterPro" id="IPR045191">
    <property type="entry name" value="MBR1/2-like"/>
</dbReference>
<evidence type="ECO:0000256" key="1">
    <source>
        <dbReference type="ARBA" id="ARBA00000900"/>
    </source>
</evidence>
<keyword evidence="5 8" id="KW-0863">Zinc-finger</keyword>
<comment type="catalytic activity">
    <reaction evidence="1">
        <text>S-ubiquitinyl-[E2 ubiquitin-conjugating enzyme]-L-cysteine + [acceptor protein]-L-lysine = [E2 ubiquitin-conjugating enzyme]-L-cysteine + N(6)-ubiquitinyl-[acceptor protein]-L-lysine.</text>
        <dbReference type="EC" id="2.3.2.27"/>
    </reaction>
</comment>
<dbReference type="InterPro" id="IPR001841">
    <property type="entry name" value="Znf_RING"/>
</dbReference>
<gene>
    <name evidence="11" type="ORF">FSB_LOCUS45348</name>
</gene>
<dbReference type="PANTHER" id="PTHR22937">
    <property type="entry name" value="E3 UBIQUITIN-PROTEIN LIGASE RNF165"/>
    <property type="match status" value="1"/>
</dbReference>
<dbReference type="GO" id="GO:0008270">
    <property type="term" value="F:zinc ion binding"/>
    <property type="evidence" value="ECO:0007669"/>
    <property type="project" value="UniProtKB-KW"/>
</dbReference>
<dbReference type="AlphaFoldDB" id="A0A2N9HTX4"/>
<dbReference type="PROSITE" id="PS50089">
    <property type="entry name" value="ZF_RING_2"/>
    <property type="match status" value="1"/>
</dbReference>
<evidence type="ECO:0000256" key="6">
    <source>
        <dbReference type="ARBA" id="ARBA00022786"/>
    </source>
</evidence>
<evidence type="ECO:0000256" key="2">
    <source>
        <dbReference type="ARBA" id="ARBA00012483"/>
    </source>
</evidence>
<evidence type="ECO:0000313" key="11">
    <source>
        <dbReference type="EMBL" id="SPD17466.1"/>
    </source>
</evidence>
<evidence type="ECO:0000256" key="4">
    <source>
        <dbReference type="ARBA" id="ARBA00022723"/>
    </source>
</evidence>
<name>A0A2N9HTX4_FAGSY</name>
<dbReference type="SUPFAM" id="SSF57850">
    <property type="entry name" value="RING/U-box"/>
    <property type="match status" value="1"/>
</dbReference>
<reference evidence="11" key="1">
    <citation type="submission" date="2018-02" db="EMBL/GenBank/DDBJ databases">
        <authorList>
            <person name="Cohen D.B."/>
            <person name="Kent A.D."/>
        </authorList>
    </citation>
    <scope>NUCLEOTIDE SEQUENCE</scope>
</reference>
<dbReference type="InterPro" id="IPR013083">
    <property type="entry name" value="Znf_RING/FYVE/PHD"/>
</dbReference>
<evidence type="ECO:0000256" key="7">
    <source>
        <dbReference type="ARBA" id="ARBA00022833"/>
    </source>
</evidence>
<organism evidence="11">
    <name type="scientific">Fagus sylvatica</name>
    <name type="common">Beechnut</name>
    <dbReference type="NCBI Taxonomy" id="28930"/>
    <lineage>
        <taxon>Eukaryota</taxon>
        <taxon>Viridiplantae</taxon>
        <taxon>Streptophyta</taxon>
        <taxon>Embryophyta</taxon>
        <taxon>Tracheophyta</taxon>
        <taxon>Spermatophyta</taxon>
        <taxon>Magnoliopsida</taxon>
        <taxon>eudicotyledons</taxon>
        <taxon>Gunneridae</taxon>
        <taxon>Pentapetalae</taxon>
        <taxon>rosids</taxon>
        <taxon>fabids</taxon>
        <taxon>Fagales</taxon>
        <taxon>Fagaceae</taxon>
        <taxon>Fagus</taxon>
    </lineage>
</organism>
<sequence length="370" mass="41335">MPVVAEGSEQMKWRRPRTQFLQQPISEMDPPIPNPPHIPSIIQSTRCKSTISSLLLSTFSNTNTNEATPTTKKKNNFTSTKFRGLGCTASASQQVSVPAVIRGSADWEAKKSRKKKKKQKKNFNNNHDQGAIGGDGSSLMSCVDVQDVWCGPGIGFSAEDCVVARRNGSSGSGRGKIDGDNNKITHAHRERPCLARRAVNPEPVSFLDSEPDYVSTRPGLEVFGTRYYRHARHPSPEGLAEIMMLQNSMLMGGRLDAHDRYREWRLDVDNMTYEELLELGERIGYVSTGLKEEEIGRCLRNIKLSLVNDLSSHLSKQVDRKCSICQEEYEGDDEMGKLDCGHGYHIQCIKQWLGQKNCCPVCKTEVVARC</sequence>
<evidence type="ECO:0000256" key="8">
    <source>
        <dbReference type="PROSITE-ProRule" id="PRU00175"/>
    </source>
</evidence>
<feature type="domain" description="RING-type" evidence="10">
    <location>
        <begin position="322"/>
        <end position="363"/>
    </location>
</feature>
<accession>A0A2N9HTX4</accession>